<evidence type="ECO:0000313" key="1">
    <source>
        <dbReference type="EMBL" id="KKM81711.1"/>
    </source>
</evidence>
<dbReference type="AlphaFoldDB" id="A0A0F9L3L4"/>
<gene>
    <name evidence="1" type="ORF">LCGC14_1327030</name>
</gene>
<accession>A0A0F9L3L4</accession>
<sequence length="176" mass="19833">MPLAVSLNRRKDSEAGWLFRPSDFQRSSRSILRTLGIDHLLVGAGGVVFPPPTATWNHLNEPKNSYPCSNPHHLHDGGFNVRHDVAIDHGAYYGMAFGLALASAYRLAYCVCLHPVHDAIGVRDHQSDHRKIILIWRELIYAVRMTRCITVPLRALPKNAGNPSLHLQQRRQVTFD</sequence>
<comment type="caution">
    <text evidence="1">The sequence shown here is derived from an EMBL/GenBank/DDBJ whole genome shotgun (WGS) entry which is preliminary data.</text>
</comment>
<name>A0A0F9L3L4_9ZZZZ</name>
<reference evidence="1" key="1">
    <citation type="journal article" date="2015" name="Nature">
        <title>Complex archaea that bridge the gap between prokaryotes and eukaryotes.</title>
        <authorList>
            <person name="Spang A."/>
            <person name="Saw J.H."/>
            <person name="Jorgensen S.L."/>
            <person name="Zaremba-Niedzwiedzka K."/>
            <person name="Martijn J."/>
            <person name="Lind A.E."/>
            <person name="van Eijk R."/>
            <person name="Schleper C."/>
            <person name="Guy L."/>
            <person name="Ettema T.J."/>
        </authorList>
    </citation>
    <scope>NUCLEOTIDE SEQUENCE</scope>
</reference>
<protein>
    <submittedName>
        <fullName evidence="1">Uncharacterized protein</fullName>
    </submittedName>
</protein>
<organism evidence="1">
    <name type="scientific">marine sediment metagenome</name>
    <dbReference type="NCBI Taxonomy" id="412755"/>
    <lineage>
        <taxon>unclassified sequences</taxon>
        <taxon>metagenomes</taxon>
        <taxon>ecological metagenomes</taxon>
    </lineage>
</organism>
<proteinExistence type="predicted"/>
<dbReference type="EMBL" id="LAZR01007976">
    <property type="protein sequence ID" value="KKM81711.1"/>
    <property type="molecule type" value="Genomic_DNA"/>
</dbReference>